<dbReference type="GO" id="GO:0015344">
    <property type="term" value="F:siderophore uptake transmembrane transporter activity"/>
    <property type="evidence" value="ECO:0007669"/>
    <property type="project" value="TreeGrafter"/>
</dbReference>
<dbReference type="InterPro" id="IPR000531">
    <property type="entry name" value="Beta-barrel_TonB"/>
</dbReference>
<dbReference type="InterPro" id="IPR039426">
    <property type="entry name" value="TonB-dep_rcpt-like"/>
</dbReference>
<feature type="domain" description="TonB-dependent receptor-like beta-barrel" evidence="7">
    <location>
        <begin position="252"/>
        <end position="637"/>
    </location>
</feature>
<keyword evidence="3" id="KW-0812">Transmembrane</keyword>
<evidence type="ECO:0000256" key="5">
    <source>
        <dbReference type="ARBA" id="ARBA00023136"/>
    </source>
</evidence>
<evidence type="ECO:0000259" key="8">
    <source>
        <dbReference type="Pfam" id="PF07715"/>
    </source>
</evidence>
<gene>
    <name evidence="9" type="ORF">METZ01_LOCUS127210</name>
</gene>
<dbReference type="Gene3D" id="2.170.130.10">
    <property type="entry name" value="TonB-dependent receptor, plug domain"/>
    <property type="match status" value="1"/>
</dbReference>
<evidence type="ECO:0000259" key="7">
    <source>
        <dbReference type="Pfam" id="PF00593"/>
    </source>
</evidence>
<keyword evidence="5" id="KW-0472">Membrane</keyword>
<evidence type="ECO:0000256" key="1">
    <source>
        <dbReference type="ARBA" id="ARBA00004571"/>
    </source>
</evidence>
<dbReference type="InterPro" id="IPR037066">
    <property type="entry name" value="Plug_dom_sf"/>
</dbReference>
<proteinExistence type="predicted"/>
<dbReference type="SUPFAM" id="SSF56935">
    <property type="entry name" value="Porins"/>
    <property type="match status" value="1"/>
</dbReference>
<keyword evidence="4" id="KW-0798">TonB box</keyword>
<evidence type="ECO:0000313" key="9">
    <source>
        <dbReference type="EMBL" id="SVA74356.1"/>
    </source>
</evidence>
<evidence type="ECO:0000256" key="3">
    <source>
        <dbReference type="ARBA" id="ARBA00022692"/>
    </source>
</evidence>
<dbReference type="InterPro" id="IPR012910">
    <property type="entry name" value="Plug_dom"/>
</dbReference>
<evidence type="ECO:0000256" key="4">
    <source>
        <dbReference type="ARBA" id="ARBA00023077"/>
    </source>
</evidence>
<dbReference type="EMBL" id="UINC01017829">
    <property type="protein sequence ID" value="SVA74356.1"/>
    <property type="molecule type" value="Genomic_DNA"/>
</dbReference>
<dbReference type="PANTHER" id="PTHR30069">
    <property type="entry name" value="TONB-DEPENDENT OUTER MEMBRANE RECEPTOR"/>
    <property type="match status" value="1"/>
</dbReference>
<comment type="subcellular location">
    <subcellularLocation>
        <location evidence="1">Cell outer membrane</location>
        <topology evidence="1">Multi-pass membrane protein</topology>
    </subcellularLocation>
</comment>
<dbReference type="AlphaFoldDB" id="A0A381YBA3"/>
<keyword evidence="6" id="KW-0998">Cell outer membrane</keyword>
<dbReference type="GO" id="GO:0009279">
    <property type="term" value="C:cell outer membrane"/>
    <property type="evidence" value="ECO:0007669"/>
    <property type="project" value="UniProtKB-SubCell"/>
</dbReference>
<dbReference type="Pfam" id="PF00593">
    <property type="entry name" value="TonB_dep_Rec_b-barrel"/>
    <property type="match status" value="1"/>
</dbReference>
<dbReference type="GO" id="GO:0044718">
    <property type="term" value="P:siderophore transmembrane transport"/>
    <property type="evidence" value="ECO:0007669"/>
    <property type="project" value="TreeGrafter"/>
</dbReference>
<dbReference type="InterPro" id="IPR036942">
    <property type="entry name" value="Beta-barrel_TonB_sf"/>
</dbReference>
<evidence type="ECO:0000256" key="2">
    <source>
        <dbReference type="ARBA" id="ARBA00022448"/>
    </source>
</evidence>
<accession>A0A381YBA3</accession>
<dbReference type="Pfam" id="PF07715">
    <property type="entry name" value="Plug"/>
    <property type="match status" value="1"/>
</dbReference>
<evidence type="ECO:0000256" key="6">
    <source>
        <dbReference type="ARBA" id="ARBA00023237"/>
    </source>
</evidence>
<keyword evidence="2" id="KW-0813">Transport</keyword>
<organism evidence="9">
    <name type="scientific">marine metagenome</name>
    <dbReference type="NCBI Taxonomy" id="408172"/>
    <lineage>
        <taxon>unclassified sequences</taxon>
        <taxon>metagenomes</taxon>
        <taxon>ecological metagenomes</taxon>
    </lineage>
</organism>
<dbReference type="PROSITE" id="PS52016">
    <property type="entry name" value="TONB_DEPENDENT_REC_3"/>
    <property type="match status" value="1"/>
</dbReference>
<evidence type="ECO:0008006" key="10">
    <source>
        <dbReference type="Google" id="ProtNLM"/>
    </source>
</evidence>
<name>A0A381YBA3_9ZZZZ</name>
<dbReference type="Gene3D" id="2.40.170.20">
    <property type="entry name" value="TonB-dependent receptor, beta-barrel domain"/>
    <property type="match status" value="1"/>
</dbReference>
<dbReference type="PANTHER" id="PTHR30069:SF36">
    <property type="entry name" value="BLL6948 PROTEIN"/>
    <property type="match status" value="1"/>
</dbReference>
<feature type="domain" description="TonB-dependent receptor plug" evidence="8">
    <location>
        <begin position="61"/>
        <end position="163"/>
    </location>
</feature>
<sequence>MRPVFRRFSIGVFLALATKFCTGPMLAESVEHDQAEVEEIIVWGRASEQKGLVGSATEGLISDADFSTRVFHRVGEMVEMVPGMVVTQHSGAGKANQYFLRGMNLDHGTDFSAFFEGMPVNFRAHAHGQGYLDLNFLIPEMVRTVQYNKGPYRVDRGDFSTAGSAAFSLYDRLEENFAEVTVGGYGYRRGLVGVSMQLGSGDLLGAYELTRNDGPWDLAQRMRKHNVLMKYSEHGRVSRHLTVSVYDNEWRSTDQIPKRLTTSGGIGRFGYIDPDLGGQSQRVSVVGNLESDGFVAGIYLSRYELNLFGNFTHYLDDPVEGDEHEQEDRRWTYGGRAEYKTATNGNSIWTLGMDLRVDDISAANLFRTTTRARRFAVREDAIQWASVGVYAEIEQRLNDRLRATLGARADHYRFDVDAQLTINGGKASKTNFLPKFGLAYEFSEFVELYANYGTGFHSNDVRGVTIRIDPVTQESVNPIDLFVDQVGYEIGARVENWQGLNVTGGAFWLESDSELLFVGDSGSTEPNNASRRRGLEVALFRKFNARWVGDLNMSFVDSEFVSVPSGLRHIPNAHGRVVGGGFTYVGEKLEASVRFRHFGDAPLSEDNQVREGSTTIVNASFNYTVGRWEVGLELDNLFNREVNDIAYYYETRLVDELEGVDDVMFHPIDPVSARVTLRISF</sequence>
<protein>
    <recommendedName>
        <fullName evidence="10">TonB-dependent receptor plug domain-containing protein</fullName>
    </recommendedName>
</protein>
<reference evidence="9" key="1">
    <citation type="submission" date="2018-05" db="EMBL/GenBank/DDBJ databases">
        <authorList>
            <person name="Lanie J.A."/>
            <person name="Ng W.-L."/>
            <person name="Kazmierczak K.M."/>
            <person name="Andrzejewski T.M."/>
            <person name="Davidsen T.M."/>
            <person name="Wayne K.J."/>
            <person name="Tettelin H."/>
            <person name="Glass J.I."/>
            <person name="Rusch D."/>
            <person name="Podicherti R."/>
            <person name="Tsui H.-C.T."/>
            <person name="Winkler M.E."/>
        </authorList>
    </citation>
    <scope>NUCLEOTIDE SEQUENCE</scope>
</reference>